<accession>A0AAU7LUZ5</accession>
<dbReference type="AlphaFoldDB" id="A0AAU7LUZ5"/>
<gene>
    <name evidence="1" type="primary">pilV</name>
    <name evidence="1" type="ORF">ABLV49_06355</name>
</gene>
<dbReference type="InterPro" id="IPR013362">
    <property type="entry name" value="Pilus_4_PilV"/>
</dbReference>
<reference evidence="1" key="1">
    <citation type="submission" date="2024-05" db="EMBL/GenBank/DDBJ databases">
        <authorList>
            <person name="Bunk B."/>
            <person name="Swiderski J."/>
            <person name="Sproer C."/>
            <person name="Thiel V."/>
        </authorList>
    </citation>
    <scope>NUCLEOTIDE SEQUENCE</scope>
    <source>
        <strain evidence="1">DSM 17735</strain>
    </source>
</reference>
<dbReference type="NCBIfam" id="TIGR02523">
    <property type="entry name" value="type_IV_pilV"/>
    <property type="match status" value="1"/>
</dbReference>
<sequence length="167" mass="17432">MSLIEALVALVVLALGVMGLAGVQTRLLVESRTANHRATAIGLIDDLTNRMLLNRDAAIANSYSLAWGATPAVQNCTTNVCTGAQLAQSDLNLWRTALNVLPSGNARVFQSPNDARQIGIAIAWSANESSAADGDSVKYNAPFAVTAAANGIDCPANAICHLVYVQP</sequence>
<organism evidence="1">
    <name type="scientific">Polaromonas hydrogenivorans</name>
    <dbReference type="NCBI Taxonomy" id="335476"/>
    <lineage>
        <taxon>Bacteria</taxon>
        <taxon>Pseudomonadati</taxon>
        <taxon>Pseudomonadota</taxon>
        <taxon>Betaproteobacteria</taxon>
        <taxon>Burkholderiales</taxon>
        <taxon>Comamonadaceae</taxon>
        <taxon>Polaromonas</taxon>
    </lineage>
</organism>
<dbReference type="EMBL" id="CP157675">
    <property type="protein sequence ID" value="XBP71416.1"/>
    <property type="molecule type" value="Genomic_DNA"/>
</dbReference>
<evidence type="ECO:0000313" key="1">
    <source>
        <dbReference type="EMBL" id="XBP71416.1"/>
    </source>
</evidence>
<name>A0AAU7LUZ5_9BURK</name>
<protein>
    <submittedName>
        <fullName evidence="1">Type IV pilus modification protein PilV</fullName>
    </submittedName>
</protein>
<proteinExistence type="predicted"/>
<dbReference type="RefSeq" id="WP_349280794.1">
    <property type="nucleotide sequence ID" value="NZ_CP157675.1"/>
</dbReference>